<dbReference type="InterPro" id="IPR003593">
    <property type="entry name" value="AAA+_ATPase"/>
</dbReference>
<dbReference type="CDD" id="cd06581">
    <property type="entry name" value="TM_PBP1_LivM_like"/>
    <property type="match status" value="1"/>
</dbReference>
<feature type="domain" description="ABC transporter" evidence="11">
    <location>
        <begin position="357"/>
        <end position="611"/>
    </location>
</feature>
<dbReference type="GeneID" id="55564530"/>
<keyword evidence="5" id="KW-0547">Nucleotide-binding</keyword>
<keyword evidence="3" id="KW-1003">Cell membrane</keyword>
<feature type="transmembrane region" description="Helical" evidence="10">
    <location>
        <begin position="239"/>
        <end position="266"/>
    </location>
</feature>
<dbReference type="PANTHER" id="PTHR45772:SF7">
    <property type="entry name" value="AMINO ACID ABC TRANSPORTER ATP-BINDING PROTEIN"/>
    <property type="match status" value="1"/>
</dbReference>
<dbReference type="InterPro" id="IPR051120">
    <property type="entry name" value="ABC_AA/LPS_Transport"/>
</dbReference>
<dbReference type="RefSeq" id="WP_013188729.1">
    <property type="nucleotide sequence ID" value="NZ_CP068112.1"/>
</dbReference>
<organism evidence="12 13">
    <name type="scientific">Mobiluncus curtisii</name>
    <dbReference type="NCBI Taxonomy" id="2051"/>
    <lineage>
        <taxon>Bacteria</taxon>
        <taxon>Bacillati</taxon>
        <taxon>Actinomycetota</taxon>
        <taxon>Actinomycetes</taxon>
        <taxon>Actinomycetales</taxon>
        <taxon>Actinomycetaceae</taxon>
        <taxon>Mobiluncus</taxon>
    </lineage>
</organism>
<feature type="region of interest" description="Disordered" evidence="9">
    <location>
        <begin position="315"/>
        <end position="352"/>
    </location>
</feature>
<evidence type="ECO:0000313" key="13">
    <source>
        <dbReference type="Proteomes" id="UP000250245"/>
    </source>
</evidence>
<evidence type="ECO:0000259" key="11">
    <source>
        <dbReference type="PROSITE" id="PS50893"/>
    </source>
</evidence>
<dbReference type="InterPro" id="IPR043428">
    <property type="entry name" value="LivM-like"/>
</dbReference>
<dbReference type="Proteomes" id="UP000250245">
    <property type="component" value="Unassembled WGS sequence"/>
</dbReference>
<evidence type="ECO:0000256" key="4">
    <source>
        <dbReference type="ARBA" id="ARBA00022692"/>
    </source>
</evidence>
<keyword evidence="6 12" id="KW-0067">ATP-binding</keyword>
<reference evidence="12 13" key="1">
    <citation type="submission" date="2018-06" db="EMBL/GenBank/DDBJ databases">
        <authorList>
            <consortium name="Pathogen Informatics"/>
            <person name="Doyle S."/>
        </authorList>
    </citation>
    <scope>NUCLEOTIDE SEQUENCE [LARGE SCALE GENOMIC DNA]</scope>
    <source>
        <strain evidence="12 13">NCTC11820</strain>
    </source>
</reference>
<dbReference type="GO" id="GO:0005304">
    <property type="term" value="F:L-valine transmembrane transporter activity"/>
    <property type="evidence" value="ECO:0007669"/>
    <property type="project" value="TreeGrafter"/>
</dbReference>
<keyword evidence="4 10" id="KW-0812">Transmembrane</keyword>
<dbReference type="PROSITE" id="PS50893">
    <property type="entry name" value="ABC_TRANSPORTER_2"/>
    <property type="match status" value="1"/>
</dbReference>
<dbReference type="Gene3D" id="3.40.50.300">
    <property type="entry name" value="P-loop containing nucleotide triphosphate hydrolases"/>
    <property type="match status" value="1"/>
</dbReference>
<evidence type="ECO:0000256" key="6">
    <source>
        <dbReference type="ARBA" id="ARBA00022840"/>
    </source>
</evidence>
<evidence type="ECO:0000256" key="7">
    <source>
        <dbReference type="ARBA" id="ARBA00022989"/>
    </source>
</evidence>
<comment type="subcellular location">
    <subcellularLocation>
        <location evidence="1">Cell membrane</location>
        <topology evidence="1">Multi-pass membrane protein</topology>
    </subcellularLocation>
</comment>
<dbReference type="InterPro" id="IPR001851">
    <property type="entry name" value="ABC_transp_permease"/>
</dbReference>
<dbReference type="GO" id="GO:0015808">
    <property type="term" value="P:L-alanine transport"/>
    <property type="evidence" value="ECO:0007669"/>
    <property type="project" value="TreeGrafter"/>
</dbReference>
<dbReference type="PANTHER" id="PTHR45772">
    <property type="entry name" value="CONSERVED COMPONENT OF ABC TRANSPORTER FOR NATURAL AMINO ACIDS-RELATED"/>
    <property type="match status" value="1"/>
</dbReference>
<dbReference type="GO" id="GO:0005524">
    <property type="term" value="F:ATP binding"/>
    <property type="evidence" value="ECO:0007669"/>
    <property type="project" value="UniProtKB-KW"/>
</dbReference>
<feature type="transmembrane region" description="Helical" evidence="10">
    <location>
        <begin position="34"/>
        <end position="55"/>
    </location>
</feature>
<name>A0A2X2YIX5_9ACTO</name>
<dbReference type="GO" id="GO:0015188">
    <property type="term" value="F:L-isoleucine transmembrane transporter activity"/>
    <property type="evidence" value="ECO:0007669"/>
    <property type="project" value="TreeGrafter"/>
</dbReference>
<evidence type="ECO:0000256" key="1">
    <source>
        <dbReference type="ARBA" id="ARBA00004651"/>
    </source>
</evidence>
<feature type="transmembrane region" description="Helical" evidence="10">
    <location>
        <begin position="156"/>
        <end position="174"/>
    </location>
</feature>
<feature type="transmembrane region" description="Helical" evidence="10">
    <location>
        <begin position="67"/>
        <end position="84"/>
    </location>
</feature>
<evidence type="ECO:0000256" key="8">
    <source>
        <dbReference type="ARBA" id="ARBA00023136"/>
    </source>
</evidence>
<dbReference type="InterPro" id="IPR027417">
    <property type="entry name" value="P-loop_NTPase"/>
</dbReference>
<dbReference type="GO" id="GO:1903806">
    <property type="term" value="P:L-isoleucine import across plasma membrane"/>
    <property type="evidence" value="ECO:0007669"/>
    <property type="project" value="TreeGrafter"/>
</dbReference>
<keyword evidence="7 10" id="KW-1133">Transmembrane helix</keyword>
<evidence type="ECO:0000256" key="2">
    <source>
        <dbReference type="ARBA" id="ARBA00022448"/>
    </source>
</evidence>
<dbReference type="GO" id="GO:1903805">
    <property type="term" value="P:L-valine import across plasma membrane"/>
    <property type="evidence" value="ECO:0007669"/>
    <property type="project" value="TreeGrafter"/>
</dbReference>
<dbReference type="SMART" id="SM00382">
    <property type="entry name" value="AAA"/>
    <property type="match status" value="1"/>
</dbReference>
<evidence type="ECO:0000256" key="3">
    <source>
        <dbReference type="ARBA" id="ARBA00022475"/>
    </source>
</evidence>
<dbReference type="GO" id="GO:0042941">
    <property type="term" value="P:D-alanine transmembrane transport"/>
    <property type="evidence" value="ECO:0007669"/>
    <property type="project" value="TreeGrafter"/>
</dbReference>
<keyword evidence="2" id="KW-0813">Transport</keyword>
<evidence type="ECO:0000256" key="5">
    <source>
        <dbReference type="ARBA" id="ARBA00022741"/>
    </source>
</evidence>
<evidence type="ECO:0000313" key="12">
    <source>
        <dbReference type="EMBL" id="SQB63537.1"/>
    </source>
</evidence>
<dbReference type="OMA" id="ALCCDPT"/>
<dbReference type="GO" id="GO:0015192">
    <property type="term" value="F:L-phenylalanine transmembrane transporter activity"/>
    <property type="evidence" value="ECO:0007669"/>
    <property type="project" value="TreeGrafter"/>
</dbReference>
<dbReference type="AlphaFoldDB" id="A0A2X2YIX5"/>
<dbReference type="FunFam" id="3.40.50.300:FF:000421">
    <property type="entry name" value="Branched-chain amino acid ABC transporter ATP-binding protein"/>
    <property type="match status" value="1"/>
</dbReference>
<dbReference type="Pfam" id="PF00005">
    <property type="entry name" value="ABC_tran"/>
    <property type="match status" value="1"/>
</dbReference>
<keyword evidence="12" id="KW-0378">Hydrolase</keyword>
<sequence>MKPGIKSIIAQAIILAVLWGLGYALITVGVIDSYIFNTMVTICVNIILAVSLNLVTGFTGQFSLGHAGFMAVGAYSTGLIVTAIPTYGGFFWGLFVGGIFAASIGFLIGLPTLRLKGDYLAIATLGMAEIIRVLLLNLEFSGGAAGLFIQLQFTDWNILFILTAGTIVLIRNFLDSRHGHSCIAIREDEIAAESIGVYSTRIKTLAFVVGSFFGAVGGGLYIGNFFFVKPDLFNFMMSINILVIVVLGGLGSLTGSIIAAILLAVVSTLLQPFPEIRMILYALVLVILMVFRPQGLLGTKELNFKVFGRLLRKPTGKGEPKRSNALPAPSAAKKETPHLEPNSEEKEESSQRAHAILDVHRLTRHFGGLAALTDVDMYLQPGELIGLIGPNGAGKTTVFNLLTGVYPPSSGTVTFRPDPKGGEISIAGQKPFVISRCGIARTFQNIRLFKDLTVLDNVVFAMEQREKYSLLASFLHLPSWSRSRQRVHKDSLQLLEMMNLAEKAGEHARNLSYGEQRHLEIARALATNPQLLLLDEPAAGMNPAETAQLTALIAKLRQRYHLTILLIEHDMSLVMTICERLYVLDHGVVIASGTPQEVRNNPKVIEAYLGQEVENV</sequence>
<keyword evidence="8 10" id="KW-0472">Membrane</keyword>
<feature type="transmembrane region" description="Helical" evidence="10">
    <location>
        <begin position="278"/>
        <end position="297"/>
    </location>
</feature>
<dbReference type="SUPFAM" id="SSF52540">
    <property type="entry name" value="P-loop containing nucleoside triphosphate hydrolases"/>
    <property type="match status" value="1"/>
</dbReference>
<dbReference type="EMBL" id="UASJ01000001">
    <property type="protein sequence ID" value="SQB63537.1"/>
    <property type="molecule type" value="Genomic_DNA"/>
</dbReference>
<accession>A0A2X2YIX5</accession>
<gene>
    <name evidence="12" type="primary">lptB</name>
    <name evidence="12" type="ORF">NCTC11820_00319</name>
</gene>
<dbReference type="GO" id="GO:0005886">
    <property type="term" value="C:plasma membrane"/>
    <property type="evidence" value="ECO:0007669"/>
    <property type="project" value="UniProtKB-SubCell"/>
</dbReference>
<feature type="compositionally biased region" description="Basic and acidic residues" evidence="9">
    <location>
        <begin position="332"/>
        <end position="352"/>
    </location>
</feature>
<evidence type="ECO:0000256" key="10">
    <source>
        <dbReference type="SAM" id="Phobius"/>
    </source>
</evidence>
<evidence type="ECO:0000256" key="9">
    <source>
        <dbReference type="SAM" id="MobiDB-lite"/>
    </source>
</evidence>
<dbReference type="InterPro" id="IPR003439">
    <property type="entry name" value="ABC_transporter-like_ATP-bd"/>
</dbReference>
<dbReference type="Pfam" id="PF12399">
    <property type="entry name" value="BCA_ABC_TP_C"/>
    <property type="match status" value="1"/>
</dbReference>
<dbReference type="CDD" id="cd03219">
    <property type="entry name" value="ABC_Mj1267_LivG_branched"/>
    <property type="match status" value="1"/>
</dbReference>
<protein>
    <submittedName>
        <fullName evidence="12">Lipopolysaccharide export system ATP-binding protein LptB</fullName>
        <ecNumber evidence="12">3.6.3.-</ecNumber>
    </submittedName>
</protein>
<dbReference type="InterPro" id="IPR032823">
    <property type="entry name" value="BCA_ABC_TP_C"/>
</dbReference>
<proteinExistence type="predicted"/>
<feature type="transmembrane region" description="Helical" evidence="10">
    <location>
        <begin position="205"/>
        <end position="227"/>
    </location>
</feature>
<feature type="transmembrane region" description="Helical" evidence="10">
    <location>
        <begin position="90"/>
        <end position="110"/>
    </location>
</feature>
<dbReference type="EC" id="3.6.3.-" evidence="12"/>
<dbReference type="Pfam" id="PF02653">
    <property type="entry name" value="BPD_transp_2"/>
    <property type="match status" value="1"/>
</dbReference>
<dbReference type="GO" id="GO:0016887">
    <property type="term" value="F:ATP hydrolysis activity"/>
    <property type="evidence" value="ECO:0007669"/>
    <property type="project" value="InterPro"/>
</dbReference>